<accession>A0A9W6ZQG6</accession>
<dbReference type="SUPFAM" id="SSF53474">
    <property type="entry name" value="alpha/beta-Hydrolases"/>
    <property type="match status" value="1"/>
</dbReference>
<dbReference type="Gene3D" id="3.40.50.1820">
    <property type="entry name" value="alpha/beta hydrolase"/>
    <property type="match status" value="1"/>
</dbReference>
<organism evidence="3 4">
    <name type="scientific">Triparma laevis f. inornata</name>
    <dbReference type="NCBI Taxonomy" id="1714386"/>
    <lineage>
        <taxon>Eukaryota</taxon>
        <taxon>Sar</taxon>
        <taxon>Stramenopiles</taxon>
        <taxon>Ochrophyta</taxon>
        <taxon>Bolidophyceae</taxon>
        <taxon>Parmales</taxon>
        <taxon>Triparmaceae</taxon>
        <taxon>Triparma</taxon>
    </lineage>
</organism>
<evidence type="ECO:0000256" key="2">
    <source>
        <dbReference type="SAM" id="Phobius"/>
    </source>
</evidence>
<keyword evidence="2" id="KW-0812">Transmembrane</keyword>
<dbReference type="InterPro" id="IPR003386">
    <property type="entry name" value="LACT/PDAT_acylTrfase"/>
</dbReference>
<feature type="transmembrane region" description="Helical" evidence="2">
    <location>
        <begin position="87"/>
        <end position="105"/>
    </location>
</feature>
<dbReference type="InterPro" id="IPR029058">
    <property type="entry name" value="AB_hydrolase_fold"/>
</dbReference>
<comment type="caution">
    <text evidence="3">The sequence shown here is derived from an EMBL/GenBank/DDBJ whole genome shotgun (WGS) entry which is preliminary data.</text>
</comment>
<sequence>MNSPSDLRRRGANNAKSPKGKCRTRSRGRDTASAKSPKPTPLSLSFLPDDHPPPPPSGRPITPKEKVGQFLKKRATSLKKLPSQKRFWFTIGTLFGFILPSFLLAPKVLYVTGVTETDLMDDFVTKLLVPFIDDFVPKNPMGEGRIKAPGPGLLLAKEGAKAKHPVFLVPGFITTGLELWEGEACAKKYFRQRMWGSTTMVQNMLQDRDCWGRHLALNPKTGMDPDKIRLRAASGFESADFLIGNYWVWARIIENLAEVGYDQSNMAMHSYDWRLSPKKLEERDQYFSRLKASIEVSVNALGEKAQLVSHSMGSNVIFYFLLWVSQSASKGGGDGGKDWVAKYVAGHVNIAGPLLGTPKALTAILSGEMRDTAEMSPFEPMLQNFFGREKRRDMFSTWGSLWTLMSKGGNAIWDGNLVTFTDGKEGKEAAEATNSALAKFGAAEGRTTEEFIDVLVAWGGGHGHDYHKRIDISFAQSKVGGKQTESSTWHDPLTSPLPYAPDFTHYCMYGIGLDTEHAYYYKKNSNQDGHMPYVLDSSVHDADADVRYGVKMGPGDATVPLISLGYMCRSGWTKGRKGRKLNPGKSNVVTREYLNGGGLGSDLSDPFRQGPKAADHVDIMGNTQMIEDVVRIATDWHGGIKEDVVHSEIDEIVKRVDVGKK</sequence>
<dbReference type="Proteomes" id="UP001162640">
    <property type="component" value="Unassembled WGS sequence"/>
</dbReference>
<keyword evidence="2" id="KW-0472">Membrane</keyword>
<protein>
    <recommendedName>
        <fullName evidence="5">Phospholipid:diacylglycerol acyltransferase</fullName>
    </recommendedName>
</protein>
<feature type="region of interest" description="Disordered" evidence="1">
    <location>
        <begin position="1"/>
        <end position="64"/>
    </location>
</feature>
<dbReference type="GO" id="GO:0008374">
    <property type="term" value="F:O-acyltransferase activity"/>
    <property type="evidence" value="ECO:0007669"/>
    <property type="project" value="InterPro"/>
</dbReference>
<evidence type="ECO:0008006" key="5">
    <source>
        <dbReference type="Google" id="ProtNLM"/>
    </source>
</evidence>
<name>A0A9W6ZQG6_9STRA</name>
<proteinExistence type="predicted"/>
<dbReference type="Pfam" id="PF02450">
    <property type="entry name" value="LCAT"/>
    <property type="match status" value="1"/>
</dbReference>
<evidence type="ECO:0000313" key="3">
    <source>
        <dbReference type="EMBL" id="GMH55283.1"/>
    </source>
</evidence>
<dbReference type="GO" id="GO:0006629">
    <property type="term" value="P:lipid metabolic process"/>
    <property type="evidence" value="ECO:0007669"/>
    <property type="project" value="InterPro"/>
</dbReference>
<gene>
    <name evidence="3" type="ORF">TL16_g01869</name>
</gene>
<keyword evidence="2" id="KW-1133">Transmembrane helix</keyword>
<evidence type="ECO:0000256" key="1">
    <source>
        <dbReference type="SAM" id="MobiDB-lite"/>
    </source>
</evidence>
<reference evidence="4" key="1">
    <citation type="journal article" date="2023" name="Commun. Biol.">
        <title>Genome analysis of Parmales, the sister group of diatoms, reveals the evolutionary specialization of diatoms from phago-mixotrophs to photoautotrophs.</title>
        <authorList>
            <person name="Ban H."/>
            <person name="Sato S."/>
            <person name="Yoshikawa S."/>
            <person name="Yamada K."/>
            <person name="Nakamura Y."/>
            <person name="Ichinomiya M."/>
            <person name="Sato N."/>
            <person name="Blanc-Mathieu R."/>
            <person name="Endo H."/>
            <person name="Kuwata A."/>
            <person name="Ogata H."/>
        </authorList>
    </citation>
    <scope>NUCLEOTIDE SEQUENCE [LARGE SCALE GENOMIC DNA]</scope>
</reference>
<dbReference type="AlphaFoldDB" id="A0A9W6ZQG6"/>
<dbReference type="PANTHER" id="PTHR11440">
    <property type="entry name" value="LECITHIN-CHOLESTEROL ACYLTRANSFERASE-RELATED"/>
    <property type="match status" value="1"/>
</dbReference>
<dbReference type="EMBL" id="BLQM01000044">
    <property type="protein sequence ID" value="GMH55283.1"/>
    <property type="molecule type" value="Genomic_DNA"/>
</dbReference>
<evidence type="ECO:0000313" key="4">
    <source>
        <dbReference type="Proteomes" id="UP001162640"/>
    </source>
</evidence>